<dbReference type="InterPro" id="IPR003855">
    <property type="entry name" value="K+_transporter"/>
</dbReference>
<keyword evidence="9 11" id="KW-0406">Ion transport</keyword>
<evidence type="ECO:0000256" key="8">
    <source>
        <dbReference type="ARBA" id="ARBA00022989"/>
    </source>
</evidence>
<keyword evidence="4 11" id="KW-0633">Potassium transport</keyword>
<feature type="transmembrane region" description="Helical" evidence="11">
    <location>
        <begin position="139"/>
        <end position="158"/>
    </location>
</feature>
<evidence type="ECO:0000313" key="14">
    <source>
        <dbReference type="EMBL" id="QSV46828.1"/>
    </source>
</evidence>
<evidence type="ECO:0000256" key="10">
    <source>
        <dbReference type="ARBA" id="ARBA00023136"/>
    </source>
</evidence>
<dbReference type="Proteomes" id="UP000663651">
    <property type="component" value="Chromosome"/>
</dbReference>
<feature type="transmembrane region" description="Helical" evidence="11">
    <location>
        <begin position="245"/>
        <end position="267"/>
    </location>
</feature>
<evidence type="ECO:0000313" key="15">
    <source>
        <dbReference type="Proteomes" id="UP000663651"/>
    </source>
</evidence>
<feature type="transmembrane region" description="Helical" evidence="11">
    <location>
        <begin position="213"/>
        <end position="233"/>
    </location>
</feature>
<evidence type="ECO:0000256" key="4">
    <source>
        <dbReference type="ARBA" id="ARBA00022538"/>
    </source>
</evidence>
<feature type="transmembrane region" description="Helical" evidence="11">
    <location>
        <begin position="365"/>
        <end position="388"/>
    </location>
</feature>
<sequence>MEHHKDESFLGGIVKALGLVFGDIGTSPIYTLTVIFTLTQATRENVFGILSLVFWTMTILVTMEYAWLAMSLGRKGQGGEIVLREIIMKLVKTGRLVAFAGFLSFVGVSLLLGDGVITPAISILSAVEGLLLIPGLEGLSTGTLVAIAAAIAIGLFSVQFKGTDRVAGAFGPIMAVWFGTLAVTGIASALSMPEIVEAINPWHAFTFFRENGLAGYFVLSEVILCATGGEALYADMGHLGKKPIVRAWHFVFVALYLNYLGQGAFAISHPDAKNLLFGMVQSQAPVLYIPFLILTIMATIIASQAIISGVFSIVYQGITTRLLPLMRVDYTSREIKSQIYLGAVNWSLMVAVIFIMLVFRKSENLAAAYGMAVTGSMTITGIMMIIVFAHTTKKWRALVALAITVIDASYLFSTFSKIPHGAYWSIVLASIPFVTIIIWTRGQRSLYHALKPLDLETFLLSYEQIYAKGPIRGTGLFFTRETDVVPPYVVHCIIRSNIIYERNVFISLLITDEPLGVETELIKGIGPGLDAFRIEAGYMEVVDIETHLKANGIQEKVIFYGVEDIATRNPIWRVFSVFKKLTPNFVQFHKLPASRLQGVVTRVEM</sequence>
<evidence type="ECO:0000256" key="7">
    <source>
        <dbReference type="ARBA" id="ARBA00022958"/>
    </source>
</evidence>
<evidence type="ECO:0000256" key="1">
    <source>
        <dbReference type="ARBA" id="ARBA00004141"/>
    </source>
</evidence>
<feature type="transmembrane region" description="Helical" evidence="11">
    <location>
        <begin position="170"/>
        <end position="193"/>
    </location>
</feature>
<dbReference type="Pfam" id="PF02705">
    <property type="entry name" value="K_trans"/>
    <property type="match status" value="1"/>
</dbReference>
<evidence type="ECO:0000259" key="12">
    <source>
        <dbReference type="Pfam" id="PF02705"/>
    </source>
</evidence>
<dbReference type="PANTHER" id="PTHR30540:SF83">
    <property type="entry name" value="K+ POTASSIUM TRANSPORTER"/>
    <property type="match status" value="1"/>
</dbReference>
<feature type="domain" description="K+ potassium transporter C-terminal" evidence="13">
    <location>
        <begin position="473"/>
        <end position="605"/>
    </location>
</feature>
<keyword evidence="2 11" id="KW-0813">Transport</keyword>
<keyword evidence="5 11" id="KW-0812">Transmembrane</keyword>
<keyword evidence="3 11" id="KW-1003">Cell membrane</keyword>
<gene>
    <name evidence="11" type="primary">kup</name>
    <name evidence="14" type="ORF">JZM60_06050</name>
</gene>
<dbReference type="EMBL" id="CP071382">
    <property type="protein sequence ID" value="QSV46828.1"/>
    <property type="molecule type" value="Genomic_DNA"/>
</dbReference>
<dbReference type="HAMAP" id="MF_01522">
    <property type="entry name" value="Kup"/>
    <property type="match status" value="1"/>
</dbReference>
<keyword evidence="6 11" id="KW-0769">Symport</keyword>
<keyword evidence="10 11" id="KW-0472">Membrane</keyword>
<feature type="transmembrane region" description="Helical" evidence="11">
    <location>
        <begin position="395"/>
        <end position="415"/>
    </location>
</feature>
<dbReference type="InterPro" id="IPR053952">
    <property type="entry name" value="K_trans_C"/>
</dbReference>
<dbReference type="InterPro" id="IPR053951">
    <property type="entry name" value="K_trans_N"/>
</dbReference>
<comment type="similarity">
    <text evidence="11">Belongs to the HAK/KUP transporter (TC 2.A.72) family.</text>
</comment>
<comment type="catalytic activity">
    <reaction evidence="11">
        <text>K(+)(in) + H(+)(in) = K(+)(out) + H(+)(out)</text>
        <dbReference type="Rhea" id="RHEA:28490"/>
        <dbReference type="ChEBI" id="CHEBI:15378"/>
        <dbReference type="ChEBI" id="CHEBI:29103"/>
    </reaction>
</comment>
<evidence type="ECO:0000256" key="2">
    <source>
        <dbReference type="ARBA" id="ARBA00022448"/>
    </source>
</evidence>
<evidence type="ECO:0000256" key="3">
    <source>
        <dbReference type="ARBA" id="ARBA00022475"/>
    </source>
</evidence>
<accession>A0ABX7Q5W4</accession>
<comment type="subcellular location">
    <subcellularLocation>
        <location evidence="11">Cell membrane</location>
        <topology evidence="11">Multi-pass membrane protein</topology>
    </subcellularLocation>
    <subcellularLocation>
        <location evidence="1">Membrane</location>
        <topology evidence="1">Multi-pass membrane protein</topology>
    </subcellularLocation>
</comment>
<dbReference type="Pfam" id="PF22776">
    <property type="entry name" value="K_trans_C"/>
    <property type="match status" value="1"/>
</dbReference>
<comment type="function">
    <text evidence="11">Transport of potassium into the cell. Likely operates as a K(+):H(+) symporter.</text>
</comment>
<feature type="transmembrane region" description="Helical" evidence="11">
    <location>
        <begin position="12"/>
        <end position="35"/>
    </location>
</feature>
<evidence type="ECO:0000256" key="9">
    <source>
        <dbReference type="ARBA" id="ARBA00023065"/>
    </source>
</evidence>
<proteinExistence type="inferred from homology"/>
<dbReference type="PANTHER" id="PTHR30540">
    <property type="entry name" value="OSMOTIC STRESS POTASSIUM TRANSPORTER"/>
    <property type="match status" value="1"/>
</dbReference>
<evidence type="ECO:0000256" key="11">
    <source>
        <dbReference type="HAMAP-Rule" id="MF_01522"/>
    </source>
</evidence>
<feature type="transmembrane region" description="Helical" evidence="11">
    <location>
        <begin position="96"/>
        <end position="127"/>
    </location>
</feature>
<name>A0ABX7Q5W4_9BACT</name>
<feature type="transmembrane region" description="Helical" evidence="11">
    <location>
        <begin position="421"/>
        <end position="440"/>
    </location>
</feature>
<feature type="transmembrane region" description="Helical" evidence="11">
    <location>
        <begin position="287"/>
        <end position="318"/>
    </location>
</feature>
<evidence type="ECO:0000256" key="5">
    <source>
        <dbReference type="ARBA" id="ARBA00022692"/>
    </source>
</evidence>
<feature type="transmembrane region" description="Helical" evidence="11">
    <location>
        <begin position="47"/>
        <end position="68"/>
    </location>
</feature>
<reference evidence="14 15" key="1">
    <citation type="submission" date="2021-03" db="EMBL/GenBank/DDBJ databases">
        <title>Geobacter metallireducens gen. nov. sp. nov., a microorganism capable of coupling the complete oxidation of organic compounds to the reduction of iron and other metals.</title>
        <authorList>
            <person name="Li Y."/>
        </authorList>
    </citation>
    <scope>NUCLEOTIDE SEQUENCE [LARGE SCALE GENOMIC DNA]</scope>
    <source>
        <strain evidence="14 15">Jerry-YX</strain>
    </source>
</reference>
<feature type="domain" description="K+ potassium transporter integral membrane" evidence="12">
    <location>
        <begin position="13"/>
        <end position="452"/>
    </location>
</feature>
<dbReference type="InterPro" id="IPR023051">
    <property type="entry name" value="Kup"/>
</dbReference>
<keyword evidence="15" id="KW-1185">Reference proteome</keyword>
<feature type="transmembrane region" description="Helical" evidence="11">
    <location>
        <begin position="339"/>
        <end position="359"/>
    </location>
</feature>
<dbReference type="RefSeq" id="WP_207164606.1">
    <property type="nucleotide sequence ID" value="NZ_CP071382.1"/>
</dbReference>
<protein>
    <recommendedName>
        <fullName evidence="11">Probable potassium transport system protein Kup</fullName>
    </recommendedName>
</protein>
<evidence type="ECO:0000256" key="6">
    <source>
        <dbReference type="ARBA" id="ARBA00022847"/>
    </source>
</evidence>
<keyword evidence="8 11" id="KW-1133">Transmembrane helix</keyword>
<organism evidence="14 15">
    <name type="scientific">Geobacter benzoatilyticus</name>
    <dbReference type="NCBI Taxonomy" id="2815309"/>
    <lineage>
        <taxon>Bacteria</taxon>
        <taxon>Pseudomonadati</taxon>
        <taxon>Thermodesulfobacteriota</taxon>
        <taxon>Desulfuromonadia</taxon>
        <taxon>Geobacterales</taxon>
        <taxon>Geobacteraceae</taxon>
        <taxon>Geobacter</taxon>
    </lineage>
</organism>
<evidence type="ECO:0000259" key="13">
    <source>
        <dbReference type="Pfam" id="PF22776"/>
    </source>
</evidence>
<keyword evidence="7 11" id="KW-0630">Potassium</keyword>